<dbReference type="InterPro" id="IPR032687">
    <property type="entry name" value="AraC-type_N"/>
</dbReference>
<evidence type="ECO:0000256" key="1">
    <source>
        <dbReference type="ARBA" id="ARBA00023015"/>
    </source>
</evidence>
<dbReference type="Proteomes" id="UP000294963">
    <property type="component" value="Unassembled WGS sequence"/>
</dbReference>
<organism evidence="5 6">
    <name type="scientific">Acinetobacter calcoaceticus</name>
    <dbReference type="NCBI Taxonomy" id="471"/>
    <lineage>
        <taxon>Bacteria</taxon>
        <taxon>Pseudomonadati</taxon>
        <taxon>Pseudomonadota</taxon>
        <taxon>Gammaproteobacteria</taxon>
        <taxon>Moraxellales</taxon>
        <taxon>Moraxellaceae</taxon>
        <taxon>Acinetobacter</taxon>
        <taxon>Acinetobacter calcoaceticus/baumannii complex</taxon>
    </lineage>
</organism>
<keyword evidence="1" id="KW-0805">Transcription regulation</keyword>
<accession>A0A4R1XR78</accession>
<keyword evidence="6" id="KW-1185">Reference proteome</keyword>
<dbReference type="Pfam" id="PF12625">
    <property type="entry name" value="Arabinose_bd"/>
    <property type="match status" value="1"/>
</dbReference>
<reference evidence="5 6" key="1">
    <citation type="submission" date="2019-03" db="EMBL/GenBank/DDBJ databases">
        <title>Genomic analyses of the natural microbiome of Caenorhabditis elegans.</title>
        <authorList>
            <person name="Samuel B."/>
        </authorList>
    </citation>
    <scope>NUCLEOTIDE SEQUENCE [LARGE SCALE GENOMIC DNA]</scope>
    <source>
        <strain evidence="5 6">JUb89</strain>
    </source>
</reference>
<dbReference type="GO" id="GO:0000976">
    <property type="term" value="F:transcription cis-regulatory region binding"/>
    <property type="evidence" value="ECO:0007669"/>
    <property type="project" value="TreeGrafter"/>
</dbReference>
<dbReference type="PROSITE" id="PS01124">
    <property type="entry name" value="HTH_ARAC_FAMILY_2"/>
    <property type="match status" value="1"/>
</dbReference>
<gene>
    <name evidence="5" type="ORF">EC844_11194</name>
</gene>
<name>A0A4R1XR78_ACICA</name>
<evidence type="ECO:0000256" key="2">
    <source>
        <dbReference type="ARBA" id="ARBA00023125"/>
    </source>
</evidence>
<dbReference type="PANTHER" id="PTHR47894">
    <property type="entry name" value="HTH-TYPE TRANSCRIPTIONAL REGULATOR GADX"/>
    <property type="match status" value="1"/>
</dbReference>
<dbReference type="Gene3D" id="1.10.10.60">
    <property type="entry name" value="Homeodomain-like"/>
    <property type="match status" value="1"/>
</dbReference>
<dbReference type="InterPro" id="IPR009057">
    <property type="entry name" value="Homeodomain-like_sf"/>
</dbReference>
<dbReference type="InterPro" id="IPR018060">
    <property type="entry name" value="HTH_AraC"/>
</dbReference>
<feature type="domain" description="HTH araC/xylS-type" evidence="4">
    <location>
        <begin position="239"/>
        <end position="337"/>
    </location>
</feature>
<evidence type="ECO:0000313" key="6">
    <source>
        <dbReference type="Proteomes" id="UP000294963"/>
    </source>
</evidence>
<dbReference type="AlphaFoldDB" id="A0A4R1XR78"/>
<dbReference type="Pfam" id="PF12833">
    <property type="entry name" value="HTH_18"/>
    <property type="match status" value="1"/>
</dbReference>
<dbReference type="PRINTS" id="PR00032">
    <property type="entry name" value="HTHARAC"/>
</dbReference>
<proteinExistence type="predicted"/>
<sequence>MKTLNSKRQEKSIPIGVLSFLAQFLTEHGFDPWALFHQYGIQQQDFNHKLMPISLQVHGELYEQARQLTGCNHLGLLVGQSVGLANIGPLRFLVLNAATLRDAIQSLFHYSRLWYKGLHFILNEDEDYAGIRVFIDGDIPSKEQFQTGYLVAIVSIMKLIGGDCWRPTLIRLSYPKLASAHLYEDFFQCPVWFGQSQCEILFPQAQLDQKRVGHDQQLDHFLRDHLTELEGHKGVDIKAQVCQIIEALLPHGGCTIERVAAYFSIHRFTLYRYLGEYQTTFEILLEQTRKNIAIELLKNNNILIMDVANQLGYEDQANFTRAFKRWYGLTPGRWRKQAIQNVFA</sequence>
<keyword evidence="2 5" id="KW-0238">DNA-binding</keyword>
<dbReference type="GO" id="GO:0003700">
    <property type="term" value="F:DNA-binding transcription factor activity"/>
    <property type="evidence" value="ECO:0007669"/>
    <property type="project" value="InterPro"/>
</dbReference>
<dbReference type="InterPro" id="IPR020449">
    <property type="entry name" value="Tscrpt_reg_AraC-type_HTH"/>
</dbReference>
<dbReference type="SMART" id="SM00342">
    <property type="entry name" value="HTH_ARAC"/>
    <property type="match status" value="1"/>
</dbReference>
<dbReference type="SUPFAM" id="SSF46689">
    <property type="entry name" value="Homeodomain-like"/>
    <property type="match status" value="1"/>
</dbReference>
<evidence type="ECO:0000259" key="4">
    <source>
        <dbReference type="PROSITE" id="PS01124"/>
    </source>
</evidence>
<protein>
    <submittedName>
        <fullName evidence="5">AraC-like DNA-binding protein</fullName>
    </submittedName>
</protein>
<evidence type="ECO:0000313" key="5">
    <source>
        <dbReference type="EMBL" id="TCM66804.1"/>
    </source>
</evidence>
<dbReference type="EMBL" id="SLVJ01000011">
    <property type="protein sequence ID" value="TCM66804.1"/>
    <property type="molecule type" value="Genomic_DNA"/>
</dbReference>
<dbReference type="OrthoDB" id="5740883at2"/>
<dbReference type="PANTHER" id="PTHR47894:SF4">
    <property type="entry name" value="HTH-TYPE TRANSCRIPTIONAL REGULATOR GADX"/>
    <property type="match status" value="1"/>
</dbReference>
<keyword evidence="3" id="KW-0804">Transcription</keyword>
<dbReference type="GO" id="GO:0005829">
    <property type="term" value="C:cytosol"/>
    <property type="evidence" value="ECO:0007669"/>
    <property type="project" value="TreeGrafter"/>
</dbReference>
<comment type="caution">
    <text evidence="5">The sequence shown here is derived from an EMBL/GenBank/DDBJ whole genome shotgun (WGS) entry which is preliminary data.</text>
</comment>
<evidence type="ECO:0000256" key="3">
    <source>
        <dbReference type="ARBA" id="ARBA00023163"/>
    </source>
</evidence>